<evidence type="ECO:0000313" key="4">
    <source>
        <dbReference type="Proteomes" id="UP000431269"/>
    </source>
</evidence>
<keyword evidence="4" id="KW-1185">Reference proteome</keyword>
<comment type="similarity">
    <text evidence="1">Belongs to the AHA1 family.</text>
</comment>
<organism evidence="3 4">
    <name type="scientific">Terricaulis silvestris</name>
    <dbReference type="NCBI Taxonomy" id="2686094"/>
    <lineage>
        <taxon>Bacteria</taxon>
        <taxon>Pseudomonadati</taxon>
        <taxon>Pseudomonadota</taxon>
        <taxon>Alphaproteobacteria</taxon>
        <taxon>Caulobacterales</taxon>
        <taxon>Caulobacteraceae</taxon>
        <taxon>Terricaulis</taxon>
    </lineage>
</organism>
<feature type="domain" description="Activator of Hsp90 ATPase homologue 1/2-like C-terminal" evidence="2">
    <location>
        <begin position="19"/>
        <end position="144"/>
    </location>
</feature>
<accession>A0A6I6MQF2</accession>
<evidence type="ECO:0000256" key="1">
    <source>
        <dbReference type="ARBA" id="ARBA00006817"/>
    </source>
</evidence>
<protein>
    <submittedName>
        <fullName evidence="3">Activator of Hsp90 ATPase</fullName>
    </submittedName>
</protein>
<dbReference type="EMBL" id="CP047045">
    <property type="protein sequence ID" value="QGZ96391.1"/>
    <property type="molecule type" value="Genomic_DNA"/>
</dbReference>
<dbReference type="Proteomes" id="UP000431269">
    <property type="component" value="Chromosome"/>
</dbReference>
<gene>
    <name evidence="3" type="ORF">DSM104635_03250</name>
</gene>
<evidence type="ECO:0000313" key="3">
    <source>
        <dbReference type="EMBL" id="QGZ96391.1"/>
    </source>
</evidence>
<proteinExistence type="inferred from homology"/>
<name>A0A6I6MQF2_9CAUL</name>
<dbReference type="KEGG" id="tsv:DSM104635_03250"/>
<dbReference type="InterPro" id="IPR013538">
    <property type="entry name" value="ASHA1/2-like_C"/>
</dbReference>
<sequence length="157" mass="17987">MTSDDYEIPPDVVYVTYIKTTPQRVWDALTRGEETQRYFFGFRIESEWRVGARWAFYGDEGVHDEGEVLECDPPRRLKISWRVVAFEDARDLPPAFITYDIETAGEAVKLTMTQHQPGAIPRKYIEGGKQGWAMILSSLKTLLETGQALNISMEPPQ</sequence>
<dbReference type="CDD" id="cd08893">
    <property type="entry name" value="SRPBCC_CalC_Aha1-like_GntR-HTH"/>
    <property type="match status" value="1"/>
</dbReference>
<dbReference type="SUPFAM" id="SSF55961">
    <property type="entry name" value="Bet v1-like"/>
    <property type="match status" value="1"/>
</dbReference>
<dbReference type="RefSeq" id="WP_158767182.1">
    <property type="nucleotide sequence ID" value="NZ_CP047045.1"/>
</dbReference>
<dbReference type="Gene3D" id="3.30.530.20">
    <property type="match status" value="1"/>
</dbReference>
<dbReference type="AlphaFoldDB" id="A0A6I6MQF2"/>
<dbReference type="InterPro" id="IPR023393">
    <property type="entry name" value="START-like_dom_sf"/>
</dbReference>
<evidence type="ECO:0000259" key="2">
    <source>
        <dbReference type="Pfam" id="PF08327"/>
    </source>
</evidence>
<dbReference type="Pfam" id="PF08327">
    <property type="entry name" value="AHSA1"/>
    <property type="match status" value="1"/>
</dbReference>
<reference evidence="4" key="1">
    <citation type="submission" date="2019-12" db="EMBL/GenBank/DDBJ databases">
        <title>Complete genome of Terracaulis silvestris 0127_4.</title>
        <authorList>
            <person name="Vieira S."/>
            <person name="Riedel T."/>
            <person name="Sproer C."/>
            <person name="Pascual J."/>
            <person name="Boedeker C."/>
            <person name="Overmann J."/>
        </authorList>
    </citation>
    <scope>NUCLEOTIDE SEQUENCE [LARGE SCALE GENOMIC DNA]</scope>
    <source>
        <strain evidence="4">0127_4</strain>
    </source>
</reference>